<evidence type="ECO:0000313" key="3">
    <source>
        <dbReference type="RefSeq" id="XP_016474758.1"/>
    </source>
</evidence>
<dbReference type="GO" id="GO:0008104">
    <property type="term" value="P:intracellular protein localization"/>
    <property type="evidence" value="ECO:0000318"/>
    <property type="project" value="GO_Central"/>
</dbReference>
<organism evidence="2 3">
    <name type="scientific">Nicotiana tabacum</name>
    <name type="common">Common tobacco</name>
    <dbReference type="NCBI Taxonomy" id="4097"/>
    <lineage>
        <taxon>Eukaryota</taxon>
        <taxon>Viridiplantae</taxon>
        <taxon>Streptophyta</taxon>
        <taxon>Embryophyta</taxon>
        <taxon>Tracheophyta</taxon>
        <taxon>Spermatophyta</taxon>
        <taxon>Magnoliopsida</taxon>
        <taxon>eudicotyledons</taxon>
        <taxon>Gunneridae</taxon>
        <taxon>Pentapetalae</taxon>
        <taxon>asterids</taxon>
        <taxon>lamiids</taxon>
        <taxon>Solanales</taxon>
        <taxon>Solanaceae</taxon>
        <taxon>Nicotianoideae</taxon>
        <taxon>Nicotianeae</taxon>
        <taxon>Nicotiana</taxon>
    </lineage>
</organism>
<dbReference type="PANTHER" id="PTHR12161:SF16">
    <property type="entry name" value="REGULATOR OF VPS4 ACTIVITY IN THE MVB PATHWAY PROTEIN"/>
    <property type="match status" value="1"/>
</dbReference>
<dbReference type="PaxDb" id="4097-A0A1S4AE63"/>
<dbReference type="InterPro" id="IPR042277">
    <property type="entry name" value="IST1-like"/>
</dbReference>
<reference evidence="3" key="2">
    <citation type="submission" date="2025-08" db="UniProtKB">
        <authorList>
            <consortium name="RefSeq"/>
        </authorList>
    </citation>
    <scope>IDENTIFICATION</scope>
    <source>
        <tissue evidence="3">Leaf</tissue>
    </source>
</reference>
<dbReference type="Proteomes" id="UP000790787">
    <property type="component" value="Chromosome 17"/>
</dbReference>
<dbReference type="FunFam" id="1.20.1260.60:FF:000002">
    <property type="entry name" value="Vacuolar protein sorting-associated protein IST1"/>
    <property type="match status" value="1"/>
</dbReference>
<protein>
    <submittedName>
        <fullName evidence="3">IST1 homolog</fullName>
    </submittedName>
    <submittedName>
        <fullName evidence="3">Uncharacterized protein LOC107796486</fullName>
    </submittedName>
</protein>
<evidence type="ECO:0000313" key="2">
    <source>
        <dbReference type="Proteomes" id="UP000790787"/>
    </source>
</evidence>
<dbReference type="GO" id="GO:0015031">
    <property type="term" value="P:protein transport"/>
    <property type="evidence" value="ECO:0007669"/>
    <property type="project" value="InterPro"/>
</dbReference>
<dbReference type="SMR" id="A0A1S4AE63"/>
<dbReference type="OrthoDB" id="29853at2759"/>
<dbReference type="KEGG" id="nta:107796486"/>
<name>A0A1S4AE63_TOBAC</name>
<dbReference type="Gene3D" id="1.20.1260.60">
    <property type="entry name" value="Vacuolar protein sorting-associated protein Ist1"/>
    <property type="match status" value="1"/>
</dbReference>
<comment type="similarity">
    <text evidence="1">Belongs to the IST1 family.</text>
</comment>
<dbReference type="PANTHER" id="PTHR12161">
    <property type="entry name" value="IST1 FAMILY MEMBER"/>
    <property type="match status" value="1"/>
</dbReference>
<dbReference type="STRING" id="4097.A0A1S4AE63"/>
<evidence type="ECO:0000256" key="1">
    <source>
        <dbReference type="ARBA" id="ARBA00005536"/>
    </source>
</evidence>
<sequence>MCACSLIYKQAFTPSAAYLKSFIQTKQRTNMGLFGRKFKASRVTTLSNLAISRIAILKNQHQVRCSLTRSDVIQLLHLGRQEDALHRVEHVIKEQNTLDALAMMEIYCHLLIEKRVLIQTKGQCPEELAEAISSLIFAASRWGEFPELHELREIFTSRYGNEFAAQCVELRNNCSVHPKMIPKLSKRHTGSGKRRNMLHDIAAHCGVTLCAEDEETSDIIIEVKVNSKEECSQGEEGGTEAASVIILEKSQIV</sequence>
<dbReference type="AlphaFoldDB" id="A0A1S4AE63"/>
<dbReference type="RefSeq" id="XP_016474758.1">
    <property type="nucleotide sequence ID" value="XM_016619272.1"/>
</dbReference>
<dbReference type="Pfam" id="PF03398">
    <property type="entry name" value="Ist1"/>
    <property type="match status" value="1"/>
</dbReference>
<keyword evidence="2" id="KW-1185">Reference proteome</keyword>
<dbReference type="InterPro" id="IPR005061">
    <property type="entry name" value="Ist1"/>
</dbReference>
<gene>
    <name evidence="3" type="primary">LOC107796486</name>
</gene>
<accession>A0A1S4AE63</accession>
<dbReference type="RefSeq" id="XP_016474758.1">
    <property type="nucleotide sequence ID" value="XM_016619272.2"/>
</dbReference>
<proteinExistence type="inferred from homology"/>
<dbReference type="OMA" id="QNSSKCP"/>
<reference evidence="2" key="1">
    <citation type="journal article" date="2014" name="Nat. Commun.">
        <title>The tobacco genome sequence and its comparison with those of tomato and potato.</title>
        <authorList>
            <person name="Sierro N."/>
            <person name="Battey J.N."/>
            <person name="Ouadi S."/>
            <person name="Bakaher N."/>
            <person name="Bovet L."/>
            <person name="Willig A."/>
            <person name="Goepfert S."/>
            <person name="Peitsch M.C."/>
            <person name="Ivanov N.V."/>
        </authorList>
    </citation>
    <scope>NUCLEOTIDE SEQUENCE [LARGE SCALE GENOMIC DNA]</scope>
</reference>
<dbReference type="GeneID" id="107796486"/>